<keyword evidence="2 9" id="KW-1003">Cell membrane</keyword>
<dbReference type="EC" id="3.4.23.36" evidence="9"/>
<dbReference type="eggNOG" id="COG0597">
    <property type="taxonomic scope" value="Bacteria"/>
</dbReference>
<keyword evidence="8 9" id="KW-0472">Membrane</keyword>
<dbReference type="GO" id="GO:0006508">
    <property type="term" value="P:proteolysis"/>
    <property type="evidence" value="ECO:0007669"/>
    <property type="project" value="UniProtKB-KW"/>
</dbReference>
<keyword evidence="5 9" id="KW-0064">Aspartyl protease</keyword>
<dbReference type="InterPro" id="IPR001872">
    <property type="entry name" value="Peptidase_A8"/>
</dbReference>
<keyword evidence="3 9" id="KW-0645">Protease</keyword>
<feature type="active site" evidence="9">
    <location>
        <position position="117"/>
    </location>
</feature>
<gene>
    <name evidence="9" type="primary">lspA</name>
    <name evidence="12" type="ORF">NA8A_01700</name>
</gene>
<feature type="transmembrane region" description="Helical" evidence="9">
    <location>
        <begin position="127"/>
        <end position="147"/>
    </location>
</feature>
<feature type="active site" evidence="9">
    <location>
        <position position="135"/>
    </location>
</feature>
<evidence type="ECO:0000256" key="8">
    <source>
        <dbReference type="ARBA" id="ARBA00023136"/>
    </source>
</evidence>
<dbReference type="Pfam" id="PF01252">
    <property type="entry name" value="Peptidase_A8"/>
    <property type="match status" value="1"/>
</dbReference>
<dbReference type="RefSeq" id="WP_009755663.1">
    <property type="nucleotide sequence ID" value="NZ_AMSI01000001.1"/>
</dbReference>
<dbReference type="AlphaFoldDB" id="K2PB86"/>
<dbReference type="HAMAP" id="MF_00161">
    <property type="entry name" value="LspA"/>
    <property type="match status" value="1"/>
</dbReference>
<comment type="caution">
    <text evidence="9">Lacks conserved residue(s) required for the propagation of feature annotation.</text>
</comment>
<dbReference type="EMBL" id="AMSI01000001">
    <property type="protein sequence ID" value="EKF44416.1"/>
    <property type="molecule type" value="Genomic_DNA"/>
</dbReference>
<dbReference type="PROSITE" id="PS00855">
    <property type="entry name" value="SPASE_II"/>
    <property type="match status" value="1"/>
</dbReference>
<evidence type="ECO:0000256" key="3">
    <source>
        <dbReference type="ARBA" id="ARBA00022670"/>
    </source>
</evidence>
<reference evidence="12 13" key="1">
    <citation type="journal article" date="2012" name="J. Bacteriol.">
        <title>Genome Sequence of Nitratireductor indicus Type Strain C115.</title>
        <authorList>
            <person name="Lai Q."/>
            <person name="Li G."/>
            <person name="Yu Z."/>
            <person name="Shao Z."/>
        </authorList>
    </citation>
    <scope>NUCLEOTIDE SEQUENCE [LARGE SCALE GENOMIC DNA]</scope>
    <source>
        <strain evidence="12 13">C115</strain>
    </source>
</reference>
<evidence type="ECO:0000256" key="11">
    <source>
        <dbReference type="RuleBase" id="RU004181"/>
    </source>
</evidence>
<proteinExistence type="inferred from homology"/>
<comment type="function">
    <text evidence="9 10">This protein specifically catalyzes the removal of signal peptides from prolipoproteins.</text>
</comment>
<dbReference type="OrthoDB" id="9810259at2"/>
<evidence type="ECO:0000256" key="9">
    <source>
        <dbReference type="HAMAP-Rule" id="MF_00161"/>
    </source>
</evidence>
<evidence type="ECO:0000256" key="7">
    <source>
        <dbReference type="ARBA" id="ARBA00022989"/>
    </source>
</evidence>
<comment type="subcellular location">
    <subcellularLocation>
        <location evidence="9">Cell membrane</location>
        <topology evidence="9">Multi-pass membrane protein</topology>
    </subcellularLocation>
</comment>
<keyword evidence="7 9" id="KW-1133">Transmembrane helix</keyword>
<dbReference type="PANTHER" id="PTHR33695">
    <property type="entry name" value="LIPOPROTEIN SIGNAL PEPTIDASE"/>
    <property type="match status" value="1"/>
</dbReference>
<sequence length="165" mass="18199">MSMRAIAFYGVLTLVFALADQLVKELVETAMPLYERIDILPFFSLLHSRNTGIAFSMFSGMSGIGLSIVMALVILFIGFLAMRTGAAQVWARLGFALILGGAIGNLIDRLTLGYVTDYLFFHTPVWSFAIFNLADVFITVGAGLVILEELLDWRRGRRGRGNQAD</sequence>
<keyword evidence="6 9" id="KW-0378">Hydrolase</keyword>
<evidence type="ECO:0000256" key="2">
    <source>
        <dbReference type="ARBA" id="ARBA00022475"/>
    </source>
</evidence>
<comment type="pathway">
    <text evidence="9">Protein modification; lipoprotein biosynthesis (signal peptide cleavage).</text>
</comment>
<evidence type="ECO:0000256" key="6">
    <source>
        <dbReference type="ARBA" id="ARBA00022801"/>
    </source>
</evidence>
<evidence type="ECO:0000256" key="10">
    <source>
        <dbReference type="RuleBase" id="RU000594"/>
    </source>
</evidence>
<dbReference type="PANTHER" id="PTHR33695:SF1">
    <property type="entry name" value="LIPOPROTEIN SIGNAL PEPTIDASE"/>
    <property type="match status" value="1"/>
</dbReference>
<evidence type="ECO:0000313" key="13">
    <source>
        <dbReference type="Proteomes" id="UP000007374"/>
    </source>
</evidence>
<comment type="catalytic activity">
    <reaction evidence="9 10">
        <text>Release of signal peptides from bacterial membrane prolipoproteins. Hydrolyzes -Xaa-Yaa-Zaa-|-(S,diacylglyceryl)Cys-, in which Xaa is hydrophobic (preferably Leu), and Yaa (Ala or Ser) and Zaa (Gly or Ala) have small, neutral side chains.</text>
        <dbReference type="EC" id="3.4.23.36"/>
    </reaction>
</comment>
<comment type="similarity">
    <text evidence="1 9 11">Belongs to the peptidase A8 family.</text>
</comment>
<keyword evidence="12" id="KW-0449">Lipoprotein</keyword>
<dbReference type="NCBIfam" id="TIGR00077">
    <property type="entry name" value="lspA"/>
    <property type="match status" value="1"/>
</dbReference>
<evidence type="ECO:0000256" key="1">
    <source>
        <dbReference type="ARBA" id="ARBA00006139"/>
    </source>
</evidence>
<feature type="transmembrane region" description="Helical" evidence="9">
    <location>
        <begin position="89"/>
        <end position="107"/>
    </location>
</feature>
<dbReference type="Proteomes" id="UP000007374">
    <property type="component" value="Unassembled WGS sequence"/>
</dbReference>
<dbReference type="GO" id="GO:0004190">
    <property type="term" value="F:aspartic-type endopeptidase activity"/>
    <property type="evidence" value="ECO:0007669"/>
    <property type="project" value="UniProtKB-UniRule"/>
</dbReference>
<organism evidence="12 13">
    <name type="scientific">Nitratireductor indicus C115</name>
    <dbReference type="NCBI Taxonomy" id="1231190"/>
    <lineage>
        <taxon>Bacteria</taxon>
        <taxon>Pseudomonadati</taxon>
        <taxon>Pseudomonadota</taxon>
        <taxon>Alphaproteobacteria</taxon>
        <taxon>Hyphomicrobiales</taxon>
        <taxon>Phyllobacteriaceae</taxon>
        <taxon>Nitratireductor</taxon>
    </lineage>
</organism>
<comment type="caution">
    <text evidence="12">The sequence shown here is derived from an EMBL/GenBank/DDBJ whole genome shotgun (WGS) entry which is preliminary data.</text>
</comment>
<dbReference type="GO" id="GO:0005886">
    <property type="term" value="C:plasma membrane"/>
    <property type="evidence" value="ECO:0007669"/>
    <property type="project" value="UniProtKB-SubCell"/>
</dbReference>
<accession>K2PB86</accession>
<evidence type="ECO:0000256" key="5">
    <source>
        <dbReference type="ARBA" id="ARBA00022750"/>
    </source>
</evidence>
<dbReference type="STRING" id="721133.SAMN05216176_102345"/>
<dbReference type="PATRIC" id="fig|1231190.3.peg.362"/>
<evidence type="ECO:0000256" key="4">
    <source>
        <dbReference type="ARBA" id="ARBA00022692"/>
    </source>
</evidence>
<dbReference type="PRINTS" id="PR00781">
    <property type="entry name" value="LIPOSIGPTASE"/>
</dbReference>
<protein>
    <recommendedName>
        <fullName evidence="9">Lipoprotein signal peptidase</fullName>
        <ecNumber evidence="9">3.4.23.36</ecNumber>
    </recommendedName>
    <alternativeName>
        <fullName evidence="9">Prolipoprotein signal peptidase</fullName>
    </alternativeName>
    <alternativeName>
        <fullName evidence="9">Signal peptidase II</fullName>
        <shortName evidence="9">SPase II</shortName>
    </alternativeName>
</protein>
<feature type="transmembrane region" description="Helical" evidence="9">
    <location>
        <begin position="53"/>
        <end position="82"/>
    </location>
</feature>
<keyword evidence="13" id="KW-1185">Reference proteome</keyword>
<evidence type="ECO:0000313" key="12">
    <source>
        <dbReference type="EMBL" id="EKF44416.1"/>
    </source>
</evidence>
<keyword evidence="4 9" id="KW-0812">Transmembrane</keyword>
<dbReference type="UniPathway" id="UPA00665"/>
<name>K2PB86_9HYPH</name>